<dbReference type="Proteomes" id="UP000230833">
    <property type="component" value="Unassembled WGS sequence"/>
</dbReference>
<dbReference type="SUPFAM" id="SSF53271">
    <property type="entry name" value="PRTase-like"/>
    <property type="match status" value="2"/>
</dbReference>
<comment type="caution">
    <text evidence="1">The sequence shown here is derived from an EMBL/GenBank/DDBJ whole genome shotgun (WGS) entry which is preliminary data.</text>
</comment>
<gene>
    <name evidence="1" type="ORF">COV07_00925</name>
</gene>
<dbReference type="EMBL" id="PCYL01000009">
    <property type="protein sequence ID" value="PIR47074.1"/>
    <property type="molecule type" value="Genomic_DNA"/>
</dbReference>
<accession>A0A2H0RM48</accession>
<sequence length="500" mass="55844">GGWDLADTLVLLEDYEGLRKLLNKVVNGESYSLLPSFRGLMSPLSVYVEEFLHQNETPIATGVINDGGEDLIAIRNLAQAYDVAVPIARGGLKQGAIADLWGMPTRTLDIAAHNRKTARGKWVSSIVPEDFAGKDVLLFDKDAVSGATMQQAVKMVSKFKPASIAVYFAHNFRHPGSTFGTHIEGLPPRLRVYTPKTAPMHRAGDAYIEAHERLQTMYGRRRLIEHAFEDQSTILKNGYPEFAEVLVSFVERHLDTFDNLNPFLAGVAKLRELILRKLEKVYQQNAGLLRDNLLHDIPGMAQNFINIWRTTEALPPDYEEDLVRARYERRVRLCAEKRGVENIHLPMRPLAALHAAREAVKAGFEVALIVGPEGFAYEPYFLDQGVQTVALNIPESAPGVTREITGSEDLAVLQGKRVLVVEDDVRTGATLKKIIEHLSANVTCASLGLYLGQPAEYQEMSNIPAEFKELYVANADRETARKTFMEYMESKGLRLFKNNI</sequence>
<dbReference type="AlphaFoldDB" id="A0A2H0RM48"/>
<dbReference type="Gene3D" id="3.40.50.2020">
    <property type="match status" value="2"/>
</dbReference>
<organism evidence="1 2">
    <name type="scientific">Candidatus Vogelbacteria bacterium CG10_big_fil_rev_8_21_14_0_10_45_14</name>
    <dbReference type="NCBI Taxonomy" id="1975042"/>
    <lineage>
        <taxon>Bacteria</taxon>
        <taxon>Candidatus Vogeliibacteriota</taxon>
    </lineage>
</organism>
<name>A0A2H0RM48_9BACT</name>
<evidence type="ECO:0008006" key="3">
    <source>
        <dbReference type="Google" id="ProtNLM"/>
    </source>
</evidence>
<evidence type="ECO:0000313" key="2">
    <source>
        <dbReference type="Proteomes" id="UP000230833"/>
    </source>
</evidence>
<evidence type="ECO:0000313" key="1">
    <source>
        <dbReference type="EMBL" id="PIR47074.1"/>
    </source>
</evidence>
<proteinExistence type="predicted"/>
<dbReference type="InterPro" id="IPR000836">
    <property type="entry name" value="PRTase_dom"/>
</dbReference>
<protein>
    <recommendedName>
        <fullName evidence="3">Phosphoribosyltransferase domain-containing protein</fullName>
    </recommendedName>
</protein>
<dbReference type="InterPro" id="IPR029057">
    <property type="entry name" value="PRTase-like"/>
</dbReference>
<reference evidence="1 2" key="1">
    <citation type="submission" date="2017-09" db="EMBL/GenBank/DDBJ databases">
        <title>Depth-based differentiation of microbial function through sediment-hosted aquifers and enrichment of novel symbionts in the deep terrestrial subsurface.</title>
        <authorList>
            <person name="Probst A.J."/>
            <person name="Ladd B."/>
            <person name="Jarett J.K."/>
            <person name="Geller-Mcgrath D.E."/>
            <person name="Sieber C.M."/>
            <person name="Emerson J.B."/>
            <person name="Anantharaman K."/>
            <person name="Thomas B.C."/>
            <person name="Malmstrom R."/>
            <person name="Stieglmeier M."/>
            <person name="Klingl A."/>
            <person name="Woyke T."/>
            <person name="Ryan C.M."/>
            <person name="Banfield J.F."/>
        </authorList>
    </citation>
    <scope>NUCLEOTIDE SEQUENCE [LARGE SCALE GENOMIC DNA]</scope>
    <source>
        <strain evidence="1">CG10_big_fil_rev_8_21_14_0_10_45_14</strain>
    </source>
</reference>
<dbReference type="CDD" id="cd06223">
    <property type="entry name" value="PRTases_typeI"/>
    <property type="match status" value="2"/>
</dbReference>
<feature type="non-terminal residue" evidence="1">
    <location>
        <position position="1"/>
    </location>
</feature>